<keyword evidence="2" id="KW-1185">Reference proteome</keyword>
<protein>
    <submittedName>
        <fullName evidence="1">Uncharacterized protein</fullName>
    </submittedName>
</protein>
<evidence type="ECO:0000313" key="2">
    <source>
        <dbReference type="Proteomes" id="UP000179145"/>
    </source>
</evidence>
<evidence type="ECO:0000313" key="1">
    <source>
        <dbReference type="EMBL" id="AOX16086.1"/>
    </source>
</evidence>
<dbReference type="PANTHER" id="PTHR10151">
    <property type="entry name" value="ECTONUCLEOTIDE PYROPHOSPHATASE/PHOSPHODIESTERASE"/>
    <property type="match status" value="1"/>
</dbReference>
<dbReference type="eggNOG" id="COG1524">
    <property type="taxonomic scope" value="Bacteria"/>
</dbReference>
<gene>
    <name evidence="1" type="ORF">A0U89_01885</name>
</gene>
<dbReference type="AlphaFoldDB" id="A0A1D8UR52"/>
<sequence length="413" mass="45109">MARLSFLLIVLLALTGCNGSDPSGNPGASFGPPPVLLVSIDGFRPDYLHQGNTPTLDRMAQDGVQTGMHPSFPSKTFPNHYTLVTGLRPDHHGIVDNVMRDPTIPDEIFDVGKKTRLDDPRWWNEATPTWVTAQMHGIRTASMFWPGTDVPIQNTRPAEWHHFDAKETPDQRVDTVLSWFKRTPSERPALGLLYFDAVDHAGHKHGPHSEEVAAAAREVDAAMARLLAGLQMHGVVANIIVVSDHGMTEISPQRTITLDTLAPADSMHVVTTGPYAGLDAAPGHERELAAALAKPRPHVFCWPKDRIPTALHYGRNPRVPDFLCLADEGWMIVKDTHSFTDKGAHGYDNMLPSMTALFIAQGPAFTPGAKLAPFDNVDIYPLTMHLLGLLPQPSDGSIAPFQPALRGGYGIVQ</sequence>
<dbReference type="PANTHER" id="PTHR10151:SF120">
    <property type="entry name" value="BIS(5'-ADENOSYL)-TRIPHOSPHATASE"/>
    <property type="match status" value="1"/>
</dbReference>
<organism evidence="1 2">
    <name type="scientific">Kozakia baliensis</name>
    <dbReference type="NCBI Taxonomy" id="153496"/>
    <lineage>
        <taxon>Bacteria</taxon>
        <taxon>Pseudomonadati</taxon>
        <taxon>Pseudomonadota</taxon>
        <taxon>Alphaproteobacteria</taxon>
        <taxon>Acetobacterales</taxon>
        <taxon>Acetobacteraceae</taxon>
        <taxon>Kozakia</taxon>
    </lineage>
</organism>
<dbReference type="KEGG" id="kba:A0U89_01885"/>
<dbReference type="RefSeq" id="WP_070401913.1">
    <property type="nucleotide sequence ID" value="NZ_BJVW01000015.1"/>
</dbReference>
<name>A0A1D8UR52_9PROT</name>
<dbReference type="CDD" id="cd16018">
    <property type="entry name" value="Enpp"/>
    <property type="match status" value="1"/>
</dbReference>
<dbReference type="OrthoDB" id="9771966at2"/>
<dbReference type="SUPFAM" id="SSF53649">
    <property type="entry name" value="Alkaline phosphatase-like"/>
    <property type="match status" value="1"/>
</dbReference>
<dbReference type="InterPro" id="IPR002591">
    <property type="entry name" value="Phosphodiest/P_Trfase"/>
</dbReference>
<dbReference type="EMBL" id="CP014674">
    <property type="protein sequence ID" value="AOX16086.1"/>
    <property type="molecule type" value="Genomic_DNA"/>
</dbReference>
<reference evidence="1 2" key="1">
    <citation type="journal article" date="2016" name="Microb. Cell Fact.">
        <title>Dissection of exopolysaccharide biosynthesis in Kozakia baliensis.</title>
        <authorList>
            <person name="Brandt J.U."/>
            <person name="Jakob F."/>
            <person name="Behr J."/>
            <person name="Geissler A.J."/>
            <person name="Vogel R.F."/>
        </authorList>
    </citation>
    <scope>NUCLEOTIDE SEQUENCE [LARGE SCALE GENOMIC DNA]</scope>
    <source>
        <strain evidence="1 2">DSM 14400</strain>
    </source>
</reference>
<dbReference type="Gene3D" id="3.40.720.10">
    <property type="entry name" value="Alkaline Phosphatase, subunit A"/>
    <property type="match status" value="1"/>
</dbReference>
<dbReference type="Pfam" id="PF01663">
    <property type="entry name" value="Phosphodiest"/>
    <property type="match status" value="1"/>
</dbReference>
<dbReference type="Gene3D" id="3.30.1360.180">
    <property type="match status" value="1"/>
</dbReference>
<proteinExistence type="predicted"/>
<dbReference type="GO" id="GO:0016787">
    <property type="term" value="F:hydrolase activity"/>
    <property type="evidence" value="ECO:0007669"/>
    <property type="project" value="UniProtKB-ARBA"/>
</dbReference>
<dbReference type="STRING" id="153496.A0U89_01885"/>
<dbReference type="PROSITE" id="PS51257">
    <property type="entry name" value="PROKAR_LIPOPROTEIN"/>
    <property type="match status" value="1"/>
</dbReference>
<dbReference type="Proteomes" id="UP000179145">
    <property type="component" value="Chromosome"/>
</dbReference>
<dbReference type="InterPro" id="IPR017850">
    <property type="entry name" value="Alkaline_phosphatase_core_sf"/>
</dbReference>
<accession>A0A1D8UR52</accession>